<evidence type="ECO:0000256" key="2">
    <source>
        <dbReference type="ARBA" id="ARBA00022457"/>
    </source>
</evidence>
<keyword evidence="4" id="KW-0227">DNA damage</keyword>
<dbReference type="OrthoDB" id="9808813at2"/>
<keyword evidence="5" id="KW-0808">Transferase</keyword>
<dbReference type="GO" id="GO:0009432">
    <property type="term" value="P:SOS response"/>
    <property type="evidence" value="ECO:0007669"/>
    <property type="project" value="TreeGrafter"/>
</dbReference>
<dbReference type="Gene3D" id="3.30.70.270">
    <property type="match status" value="1"/>
</dbReference>
<dbReference type="CDD" id="cd03586">
    <property type="entry name" value="PolY_Pol_IV_kappa"/>
    <property type="match status" value="1"/>
</dbReference>
<dbReference type="GO" id="GO:0003684">
    <property type="term" value="F:damaged DNA binding"/>
    <property type="evidence" value="ECO:0007669"/>
    <property type="project" value="InterPro"/>
</dbReference>
<protein>
    <submittedName>
        <fullName evidence="7">DNA polymerase IV</fullName>
    </submittedName>
</protein>
<dbReference type="InterPro" id="IPR001126">
    <property type="entry name" value="UmuC"/>
</dbReference>
<dbReference type="Proteomes" id="UP000241434">
    <property type="component" value="Unassembled WGS sequence"/>
</dbReference>
<name>A0A2P7PYU6_9FIRM</name>
<comment type="caution">
    <text evidence="7">The sequence shown here is derived from an EMBL/GenBank/DDBJ whole genome shotgun (WGS) entry which is preliminary data.</text>
</comment>
<dbReference type="InterPro" id="IPR043502">
    <property type="entry name" value="DNA/RNA_pol_sf"/>
</dbReference>
<dbReference type="GO" id="GO:0006281">
    <property type="term" value="P:DNA repair"/>
    <property type="evidence" value="ECO:0007669"/>
    <property type="project" value="InterPro"/>
</dbReference>
<evidence type="ECO:0000256" key="5">
    <source>
        <dbReference type="ARBA" id="ARBA00022932"/>
    </source>
</evidence>
<dbReference type="GO" id="GO:0005829">
    <property type="term" value="C:cytosol"/>
    <property type="evidence" value="ECO:0007669"/>
    <property type="project" value="TreeGrafter"/>
</dbReference>
<proteinExistence type="inferred from homology"/>
<dbReference type="InterPro" id="IPR050116">
    <property type="entry name" value="DNA_polymerase-Y"/>
</dbReference>
<dbReference type="PROSITE" id="PS50173">
    <property type="entry name" value="UMUC"/>
    <property type="match status" value="1"/>
</dbReference>
<comment type="similarity">
    <text evidence="1">Belongs to the DNA polymerase type-Y family.</text>
</comment>
<organism evidence="7 8">
    <name type="scientific">Peptostreptococcus russellii</name>
    <dbReference type="NCBI Taxonomy" id="215200"/>
    <lineage>
        <taxon>Bacteria</taxon>
        <taxon>Bacillati</taxon>
        <taxon>Bacillota</taxon>
        <taxon>Clostridia</taxon>
        <taxon>Peptostreptococcales</taxon>
        <taxon>Peptostreptococcaceae</taxon>
        <taxon>Peptostreptococcus</taxon>
    </lineage>
</organism>
<dbReference type="PANTHER" id="PTHR11076">
    <property type="entry name" value="DNA REPAIR POLYMERASE UMUC / TRANSFERASE FAMILY MEMBER"/>
    <property type="match status" value="1"/>
</dbReference>
<evidence type="ECO:0000259" key="6">
    <source>
        <dbReference type="PROSITE" id="PS50173"/>
    </source>
</evidence>
<dbReference type="SUPFAM" id="SSF100879">
    <property type="entry name" value="Lesion bypass DNA polymerase (Y-family), little finger domain"/>
    <property type="match status" value="1"/>
</dbReference>
<keyword evidence="8" id="KW-1185">Reference proteome</keyword>
<dbReference type="Pfam" id="PF11799">
    <property type="entry name" value="IMS_C"/>
    <property type="match status" value="1"/>
</dbReference>
<dbReference type="PANTHER" id="PTHR11076:SF35">
    <property type="entry name" value="DNA REPAIR PROTEIN HOMOLOG YOBH"/>
    <property type="match status" value="1"/>
</dbReference>
<evidence type="ECO:0000313" key="8">
    <source>
        <dbReference type="Proteomes" id="UP000241434"/>
    </source>
</evidence>
<dbReference type="InterPro" id="IPR036775">
    <property type="entry name" value="DNA_pol_Y-fam_lit_finger_sf"/>
</dbReference>
<keyword evidence="5" id="KW-0239">DNA-directed DNA polymerase</keyword>
<dbReference type="Gene3D" id="1.10.150.20">
    <property type="entry name" value="5' to 3' exonuclease, C-terminal subdomain"/>
    <property type="match status" value="1"/>
</dbReference>
<gene>
    <name evidence="7" type="ORF">UF10_08435</name>
</gene>
<sequence length="415" mass="47130">MKEKIFFHVDVNSAYLSWEAAKRSKENIAGKDLREIASAVSGDPSKRSGIVLAKSQIAKKFGVNTGEPIEIAKRKCPQLYVVPANFDLYIENSNKLIKLLNEYSPYVYQYSIDEAFIDMTGTDRLFGSPKMCADNIRNRIKKELGFTVNIGIGNNMLTAKMAGEFSKPDKTHTLFKDEIESKMWPLGIEELFFVGDKTANKLRNLGFVSIGDLAKADINFIIKRFKKHGEVIHRHANGEEGYVFLKKNIKNKSIGNSSTTAYDISEIEQANQLILSLCETVCARLRKKNMKAGVLSIEIVDMNFENYTKQRKLNVDTNAVNIIYKEACDMFIEIWNKTPIRHIGITTSNVENKKVEQLNFFDNANIKEENLYDAVDKIRDKYGEDSIKRASFIGKNISHMEGGISKKKKDKNVYL</sequence>
<dbReference type="InterPro" id="IPR017961">
    <property type="entry name" value="DNA_pol_Y-fam_little_finger"/>
</dbReference>
<dbReference type="GO" id="GO:0042276">
    <property type="term" value="P:error-prone translesion synthesis"/>
    <property type="evidence" value="ECO:0007669"/>
    <property type="project" value="TreeGrafter"/>
</dbReference>
<keyword evidence="2" id="KW-0515">Mutator protein</keyword>
<dbReference type="GO" id="GO:0003887">
    <property type="term" value="F:DNA-directed DNA polymerase activity"/>
    <property type="evidence" value="ECO:0007669"/>
    <property type="project" value="UniProtKB-KW"/>
</dbReference>
<dbReference type="RefSeq" id="WP_106777371.1">
    <property type="nucleotide sequence ID" value="NZ_JYGE01000007.1"/>
</dbReference>
<reference evidence="7" key="1">
    <citation type="thesis" date="2015" institute="Rutgers" country="The State University of New Jersey, 14 College Farm Rd., New Brunswick, NJ, USA">
        <title>Ammonia toxicity in bacteria and its implications for treatment of and resource recovery from highly nitrogenous organic wastes.</title>
        <authorList>
            <person name="Luther A.K."/>
        </authorList>
    </citation>
    <scope>NUCLEOTIDE SEQUENCE</scope>
    <source>
        <strain evidence="7">RT-10B</strain>
    </source>
</reference>
<evidence type="ECO:0000256" key="3">
    <source>
        <dbReference type="ARBA" id="ARBA00022695"/>
    </source>
</evidence>
<dbReference type="Gene3D" id="3.40.1170.60">
    <property type="match status" value="1"/>
</dbReference>
<dbReference type="Gene3D" id="3.30.1490.100">
    <property type="entry name" value="DNA polymerase, Y-family, little finger domain"/>
    <property type="match status" value="1"/>
</dbReference>
<dbReference type="InterPro" id="IPR043128">
    <property type="entry name" value="Rev_trsase/Diguanyl_cyclase"/>
</dbReference>
<dbReference type="InterPro" id="IPR022880">
    <property type="entry name" value="DNApol_IV"/>
</dbReference>
<dbReference type="SUPFAM" id="SSF56672">
    <property type="entry name" value="DNA/RNA polymerases"/>
    <property type="match status" value="1"/>
</dbReference>
<dbReference type="AlphaFoldDB" id="A0A2P7PYU6"/>
<dbReference type="EMBL" id="JYGE01000007">
    <property type="protein sequence ID" value="PSJ30879.1"/>
    <property type="molecule type" value="Genomic_DNA"/>
</dbReference>
<evidence type="ECO:0000313" key="7">
    <source>
        <dbReference type="EMBL" id="PSJ30879.1"/>
    </source>
</evidence>
<keyword evidence="3" id="KW-0548">Nucleotidyltransferase</keyword>
<dbReference type="Pfam" id="PF00817">
    <property type="entry name" value="IMS"/>
    <property type="match status" value="1"/>
</dbReference>
<feature type="domain" description="UmuC" evidence="6">
    <location>
        <begin position="6"/>
        <end position="195"/>
    </location>
</feature>
<evidence type="ECO:0000256" key="4">
    <source>
        <dbReference type="ARBA" id="ARBA00022763"/>
    </source>
</evidence>
<evidence type="ECO:0000256" key="1">
    <source>
        <dbReference type="ARBA" id="ARBA00010945"/>
    </source>
</evidence>
<accession>A0A2P7PYU6</accession>